<feature type="transmembrane region" description="Helical" evidence="1">
    <location>
        <begin position="65"/>
        <end position="96"/>
    </location>
</feature>
<feature type="transmembrane region" description="Helical" evidence="1">
    <location>
        <begin position="157"/>
        <end position="177"/>
    </location>
</feature>
<proteinExistence type="predicted"/>
<comment type="caution">
    <text evidence="2">The sequence shown here is derived from an EMBL/GenBank/DDBJ whole genome shotgun (WGS) entry which is preliminary data.</text>
</comment>
<evidence type="ECO:0000256" key="1">
    <source>
        <dbReference type="SAM" id="Phobius"/>
    </source>
</evidence>
<gene>
    <name evidence="2" type="ORF">GCM10023196_050420</name>
</gene>
<keyword evidence="1" id="KW-1133">Transmembrane helix</keyword>
<name>A0ABP8UGQ4_9ACTN</name>
<reference evidence="3" key="1">
    <citation type="journal article" date="2019" name="Int. J. Syst. Evol. Microbiol.">
        <title>The Global Catalogue of Microorganisms (GCM) 10K type strain sequencing project: providing services to taxonomists for standard genome sequencing and annotation.</title>
        <authorList>
            <consortium name="The Broad Institute Genomics Platform"/>
            <consortium name="The Broad Institute Genome Sequencing Center for Infectious Disease"/>
            <person name="Wu L."/>
            <person name="Ma J."/>
        </authorList>
    </citation>
    <scope>NUCLEOTIDE SEQUENCE [LARGE SCALE GENOMIC DNA]</scope>
    <source>
        <strain evidence="3">JCM 17939</strain>
    </source>
</reference>
<accession>A0ABP8UGQ4</accession>
<dbReference type="EMBL" id="BAABHK010000007">
    <property type="protein sequence ID" value="GAA4629446.1"/>
    <property type="molecule type" value="Genomic_DNA"/>
</dbReference>
<keyword evidence="1" id="KW-0472">Membrane</keyword>
<protein>
    <recommendedName>
        <fullName evidence="4">Lipoprotein</fullName>
    </recommendedName>
</protein>
<feature type="transmembrane region" description="Helical" evidence="1">
    <location>
        <begin position="117"/>
        <end position="137"/>
    </location>
</feature>
<evidence type="ECO:0000313" key="3">
    <source>
        <dbReference type="Proteomes" id="UP001501442"/>
    </source>
</evidence>
<organism evidence="2 3">
    <name type="scientific">Actinoallomurus vinaceus</name>
    <dbReference type="NCBI Taxonomy" id="1080074"/>
    <lineage>
        <taxon>Bacteria</taxon>
        <taxon>Bacillati</taxon>
        <taxon>Actinomycetota</taxon>
        <taxon>Actinomycetes</taxon>
        <taxon>Streptosporangiales</taxon>
        <taxon>Thermomonosporaceae</taxon>
        <taxon>Actinoallomurus</taxon>
    </lineage>
</organism>
<keyword evidence="1" id="KW-0812">Transmembrane</keyword>
<evidence type="ECO:0000313" key="2">
    <source>
        <dbReference type="EMBL" id="GAA4629446.1"/>
    </source>
</evidence>
<dbReference type="RefSeq" id="WP_345433455.1">
    <property type="nucleotide sequence ID" value="NZ_BAABHK010000007.1"/>
</dbReference>
<feature type="transmembrane region" description="Helical" evidence="1">
    <location>
        <begin position="42"/>
        <end position="59"/>
    </location>
</feature>
<dbReference type="Proteomes" id="UP001501442">
    <property type="component" value="Unassembled WGS sequence"/>
</dbReference>
<keyword evidence="3" id="KW-1185">Reference proteome</keyword>
<evidence type="ECO:0008006" key="4">
    <source>
        <dbReference type="Google" id="ProtNLM"/>
    </source>
</evidence>
<sequence>MKAKPPSQNARRRIAVHPRDDLRRPLAAVRQRIAAHYGADPLHLLALLACFALAGYAASRVAAAGIWVGFVIWFVGAAIVHDLVLFPLYTLADVAVQRRPWGRRRPGPHVRWRPWVNYVRVPAGLSALLLLVWFPLILRQSGETYRKAVGLGLSPYLGRWLLVTGLLFAGSAIIYAVRLRTAAAARRGPRRRRRPEKPHRK</sequence>